<evidence type="ECO:0000313" key="4">
    <source>
        <dbReference type="Proteomes" id="UP000623269"/>
    </source>
</evidence>
<keyword evidence="4" id="KW-1185">Reference proteome</keyword>
<organism evidence="3 4">
    <name type="scientific">Mobilitalea sibirica</name>
    <dbReference type="NCBI Taxonomy" id="1462919"/>
    <lineage>
        <taxon>Bacteria</taxon>
        <taxon>Bacillati</taxon>
        <taxon>Bacillota</taxon>
        <taxon>Clostridia</taxon>
        <taxon>Lachnospirales</taxon>
        <taxon>Lachnospiraceae</taxon>
        <taxon>Mobilitalea</taxon>
    </lineage>
</organism>
<dbReference type="Proteomes" id="UP000623269">
    <property type="component" value="Unassembled WGS sequence"/>
</dbReference>
<accession>A0A8J7H1X3</accession>
<proteinExistence type="predicted"/>
<protein>
    <submittedName>
        <fullName evidence="3">Ferrous iron transport protein A</fullName>
    </submittedName>
</protein>
<dbReference type="InterPro" id="IPR038157">
    <property type="entry name" value="FeoA_core_dom"/>
</dbReference>
<reference evidence="3" key="1">
    <citation type="submission" date="2020-12" db="EMBL/GenBank/DDBJ databases">
        <title>M. sibirica DSM 26468T genome.</title>
        <authorList>
            <person name="Thieme N."/>
            <person name="Rettenmaier R."/>
            <person name="Zverlov V."/>
            <person name="Liebl W."/>
        </authorList>
    </citation>
    <scope>NUCLEOTIDE SEQUENCE</scope>
    <source>
        <strain evidence="3">DSM 26468</strain>
    </source>
</reference>
<feature type="domain" description="Ferrous iron transporter FeoA-like" evidence="2">
    <location>
        <begin position="1"/>
        <end position="72"/>
    </location>
</feature>
<dbReference type="EMBL" id="JAEAGR010000004">
    <property type="protein sequence ID" value="MBH1940350.1"/>
    <property type="molecule type" value="Genomic_DNA"/>
</dbReference>
<gene>
    <name evidence="3" type="ORF">I5677_05500</name>
</gene>
<comment type="caution">
    <text evidence="3">The sequence shown here is derived from an EMBL/GenBank/DDBJ whole genome shotgun (WGS) entry which is preliminary data.</text>
</comment>
<dbReference type="InterPro" id="IPR007167">
    <property type="entry name" value="Fe-transptr_FeoA-like"/>
</dbReference>
<dbReference type="SUPFAM" id="SSF50037">
    <property type="entry name" value="C-terminal domain of transcriptional repressors"/>
    <property type="match status" value="1"/>
</dbReference>
<sequence>MTLLNATIGYTYMVNSLELDKVTVRRLEALGLTRGTKIKLLNRNRGGSVIFMVRGSRLAVGKKIADSIQMREA</sequence>
<keyword evidence="1" id="KW-0408">Iron</keyword>
<evidence type="ECO:0000256" key="1">
    <source>
        <dbReference type="ARBA" id="ARBA00023004"/>
    </source>
</evidence>
<dbReference type="PANTHER" id="PTHR43151:SF1">
    <property type="entry name" value="SSR2333 PROTEIN"/>
    <property type="match status" value="1"/>
</dbReference>
<dbReference type="SMART" id="SM00899">
    <property type="entry name" value="FeoA"/>
    <property type="match status" value="1"/>
</dbReference>
<evidence type="ECO:0000313" key="3">
    <source>
        <dbReference type="EMBL" id="MBH1940350.1"/>
    </source>
</evidence>
<dbReference type="Pfam" id="PF04023">
    <property type="entry name" value="FeoA"/>
    <property type="match status" value="1"/>
</dbReference>
<dbReference type="PANTHER" id="PTHR43151">
    <property type="entry name" value="FEOA FAMILY PROTEIN"/>
    <property type="match status" value="1"/>
</dbReference>
<name>A0A8J7H1X3_9FIRM</name>
<dbReference type="AlphaFoldDB" id="A0A8J7H1X3"/>
<dbReference type="Gene3D" id="2.30.30.90">
    <property type="match status" value="1"/>
</dbReference>
<dbReference type="RefSeq" id="WP_197660575.1">
    <property type="nucleotide sequence ID" value="NZ_JAEAGR010000004.1"/>
</dbReference>
<evidence type="ECO:0000259" key="2">
    <source>
        <dbReference type="SMART" id="SM00899"/>
    </source>
</evidence>
<dbReference type="GO" id="GO:0046914">
    <property type="term" value="F:transition metal ion binding"/>
    <property type="evidence" value="ECO:0007669"/>
    <property type="project" value="InterPro"/>
</dbReference>
<dbReference type="InterPro" id="IPR053184">
    <property type="entry name" value="FeoA-like"/>
</dbReference>
<dbReference type="InterPro" id="IPR008988">
    <property type="entry name" value="Transcriptional_repressor_C"/>
</dbReference>